<protein>
    <submittedName>
        <fullName evidence="2">Uncharacterized protein</fullName>
    </submittedName>
</protein>
<keyword evidence="1" id="KW-1133">Transmembrane helix</keyword>
<feature type="transmembrane region" description="Helical" evidence="1">
    <location>
        <begin position="98"/>
        <end position="119"/>
    </location>
</feature>
<dbReference type="Proteomes" id="UP001523369">
    <property type="component" value="Unassembled WGS sequence"/>
</dbReference>
<keyword evidence="1" id="KW-0812">Transmembrane</keyword>
<organism evidence="2 3">
    <name type="scientific">Paractinoplanes aksuensis</name>
    <dbReference type="NCBI Taxonomy" id="2939490"/>
    <lineage>
        <taxon>Bacteria</taxon>
        <taxon>Bacillati</taxon>
        <taxon>Actinomycetota</taxon>
        <taxon>Actinomycetes</taxon>
        <taxon>Micromonosporales</taxon>
        <taxon>Micromonosporaceae</taxon>
        <taxon>Paractinoplanes</taxon>
    </lineage>
</organism>
<evidence type="ECO:0000313" key="2">
    <source>
        <dbReference type="EMBL" id="MCO8277252.1"/>
    </source>
</evidence>
<evidence type="ECO:0000256" key="1">
    <source>
        <dbReference type="SAM" id="Phobius"/>
    </source>
</evidence>
<evidence type="ECO:0000313" key="3">
    <source>
        <dbReference type="Proteomes" id="UP001523369"/>
    </source>
</evidence>
<sequence length="217" mass="22985">MTGGEVPRGVRVATLLAWLMVPAGALLLAAGMLDLAYWASPEAGRLTTLMNDIETEYGVPAPAMIRGGSGAVLLVVLGAAGVAYGGLAPLIGRGSRWARSWGVGIGFAVFLIGLTTVGADASQPGYLRDYFTAMTWQGIGDRIPRVEALLYPQWYAWLEDIGQGAVTMLGLAVSVALIWAAISHAEHFMARGDGGQPDEWDNTIARMRANRRPSDQG</sequence>
<keyword evidence="1" id="KW-0472">Membrane</keyword>
<feature type="transmembrane region" description="Helical" evidence="1">
    <location>
        <begin position="71"/>
        <end position="91"/>
    </location>
</feature>
<gene>
    <name evidence="2" type="ORF">M1L60_42420</name>
</gene>
<name>A0ABT1E2I7_9ACTN</name>
<comment type="caution">
    <text evidence="2">The sequence shown here is derived from an EMBL/GenBank/DDBJ whole genome shotgun (WGS) entry which is preliminary data.</text>
</comment>
<reference evidence="2 3" key="1">
    <citation type="submission" date="2022-06" db="EMBL/GenBank/DDBJ databases">
        <title>New Species of the Genus Actinoplanes, ActinopZanes ferrugineus.</title>
        <authorList>
            <person name="Ding P."/>
        </authorList>
    </citation>
    <scope>NUCLEOTIDE SEQUENCE [LARGE SCALE GENOMIC DNA]</scope>
    <source>
        <strain evidence="2 3">TRM88003</strain>
    </source>
</reference>
<accession>A0ABT1E2I7</accession>
<dbReference type="EMBL" id="JAMYJR010000055">
    <property type="protein sequence ID" value="MCO8277252.1"/>
    <property type="molecule type" value="Genomic_DNA"/>
</dbReference>
<dbReference type="RefSeq" id="WP_253243268.1">
    <property type="nucleotide sequence ID" value="NZ_JAMYJR010000055.1"/>
</dbReference>
<proteinExistence type="predicted"/>
<feature type="transmembrane region" description="Helical" evidence="1">
    <location>
        <begin position="12"/>
        <end position="39"/>
    </location>
</feature>
<feature type="transmembrane region" description="Helical" evidence="1">
    <location>
        <begin position="161"/>
        <end position="182"/>
    </location>
</feature>
<keyword evidence="3" id="KW-1185">Reference proteome</keyword>